<reference evidence="3 4" key="1">
    <citation type="journal article" date="2014" name="PLoS ONE">
        <title>Global Analysis of Gene Expression Profiles in Physic Nut (Jatropha curcas L.) Seedlings Exposed to Salt Stress.</title>
        <authorList>
            <person name="Zhang L."/>
            <person name="Zhang C."/>
            <person name="Wu P."/>
            <person name="Chen Y."/>
            <person name="Li M."/>
            <person name="Jiang H."/>
            <person name="Wu G."/>
        </authorList>
    </citation>
    <scope>NUCLEOTIDE SEQUENCE [LARGE SCALE GENOMIC DNA]</scope>
    <source>
        <strain evidence="4">cv. GZQX0401</strain>
        <tissue evidence="3">Young leaves</tissue>
    </source>
</reference>
<evidence type="ECO:0000259" key="2">
    <source>
        <dbReference type="Pfam" id="PF24747"/>
    </source>
</evidence>
<dbReference type="Proteomes" id="UP000027138">
    <property type="component" value="Unassembled WGS sequence"/>
</dbReference>
<keyword evidence="4" id="KW-1185">Reference proteome</keyword>
<gene>
    <name evidence="3" type="ORF">JCGZ_09184</name>
</gene>
<evidence type="ECO:0000256" key="1">
    <source>
        <dbReference type="SAM" id="MobiDB-lite"/>
    </source>
</evidence>
<evidence type="ECO:0000313" key="4">
    <source>
        <dbReference type="Proteomes" id="UP000027138"/>
    </source>
</evidence>
<organism evidence="3 4">
    <name type="scientific">Jatropha curcas</name>
    <name type="common">Barbados nut</name>
    <dbReference type="NCBI Taxonomy" id="180498"/>
    <lineage>
        <taxon>Eukaryota</taxon>
        <taxon>Viridiplantae</taxon>
        <taxon>Streptophyta</taxon>
        <taxon>Embryophyta</taxon>
        <taxon>Tracheophyta</taxon>
        <taxon>Spermatophyta</taxon>
        <taxon>Magnoliopsida</taxon>
        <taxon>eudicotyledons</taxon>
        <taxon>Gunneridae</taxon>
        <taxon>Pentapetalae</taxon>
        <taxon>rosids</taxon>
        <taxon>fabids</taxon>
        <taxon>Malpighiales</taxon>
        <taxon>Euphorbiaceae</taxon>
        <taxon>Crotonoideae</taxon>
        <taxon>Jatropheae</taxon>
        <taxon>Jatropha</taxon>
    </lineage>
</organism>
<sequence length="192" mass="20808">MAADVSSIVKSGNSEILITRDLLGGLSKVGSSSKDLDLDLKTGALYTQRYTWNSPNSPSSSFKKKSHKQKEPNAATPPLKFLEESSCLELKLLPSSSQSYCESVCTLDKVKSALRRAEKEETVKKRFSFSPPPSQIDEQEGSSSSNANGMFAAGCPGCLMYIMTLKTNPKCPNCNSAVPLLPLKKPRIDLNA</sequence>
<dbReference type="Pfam" id="PF24747">
    <property type="entry name" value="Zn-ribbon_GIR1"/>
    <property type="match status" value="1"/>
</dbReference>
<feature type="region of interest" description="Disordered" evidence="1">
    <location>
        <begin position="124"/>
        <end position="145"/>
    </location>
</feature>
<feature type="domain" description="GIR1-like zinc ribbon" evidence="2">
    <location>
        <begin position="150"/>
        <end position="179"/>
    </location>
</feature>
<dbReference type="PANTHER" id="PTHR33177">
    <property type="entry name" value="PUTATIVE-RELATED"/>
    <property type="match status" value="1"/>
</dbReference>
<feature type="region of interest" description="Disordered" evidence="1">
    <location>
        <begin position="54"/>
        <end position="76"/>
    </location>
</feature>
<dbReference type="PANTHER" id="PTHR33177:SF27">
    <property type="entry name" value="INTEGRATOR COMPLEX SUBUNIT 6 HOMOLOG"/>
    <property type="match status" value="1"/>
</dbReference>
<name>A0A067KF90_JATCU</name>
<dbReference type="InterPro" id="IPR056440">
    <property type="entry name" value="Zn-ribbon_GIR1"/>
</dbReference>
<accession>A0A067KF90</accession>
<dbReference type="KEGG" id="jcu:105636818"/>
<dbReference type="OrthoDB" id="1929178at2759"/>
<dbReference type="InterPro" id="IPR055281">
    <property type="entry name" value="GIR1-2/SIED1"/>
</dbReference>
<dbReference type="EMBL" id="KK914502">
    <property type="protein sequence ID" value="KDP34896.1"/>
    <property type="molecule type" value="Genomic_DNA"/>
</dbReference>
<evidence type="ECO:0000313" key="3">
    <source>
        <dbReference type="EMBL" id="KDP34896.1"/>
    </source>
</evidence>
<protein>
    <recommendedName>
        <fullName evidence="2">GIR1-like zinc ribbon domain-containing protein</fullName>
    </recommendedName>
</protein>
<proteinExistence type="predicted"/>
<dbReference type="STRING" id="180498.A0A067KF90"/>
<dbReference type="AlphaFoldDB" id="A0A067KF90"/>